<reference evidence="3" key="1">
    <citation type="journal article" date="2020" name="Microorganisms">
        <title>Isolation, Genomic and Metabolomic Characterization of Streptomyces tendae VITAKN with Quorum Sensing Inhibitory Activity from Southern India.</title>
        <authorList>
            <person name="Ishaque N.M."/>
            <person name="Burgsdorf I."/>
            <person name="Limlingan Malit J.J."/>
            <person name="Saha S."/>
            <person name="Teta R."/>
            <person name="Ewe D."/>
            <person name="Kannabiran K."/>
            <person name="Hrouzek P."/>
            <person name="Steindler L."/>
            <person name="Costantino V."/>
            <person name="Saurav K."/>
        </authorList>
    </citation>
    <scope>NUCLEOTIDE SEQUENCE</scope>
    <source>
        <strain evidence="3">VITAKN</strain>
    </source>
</reference>
<reference evidence="2 4" key="2">
    <citation type="submission" date="2024-10" db="EMBL/GenBank/DDBJ databases">
        <authorList>
            <person name="Wannawong T."/>
            <person name="Kuncharoen N."/>
            <person name="Mhuantong W."/>
        </authorList>
    </citation>
    <scope>NUCLEOTIDE SEQUENCE [LARGE SCALE GENOMIC DNA]</scope>
    <source>
        <strain evidence="2 4">CALK1-4</strain>
    </source>
</reference>
<name>A0A6B3QTV6_STRTE</name>
<gene>
    <name evidence="2" type="ORF">ACH3YB_25110</name>
    <name evidence="3" type="ORF">GUR47_23070</name>
</gene>
<evidence type="ECO:0000313" key="4">
    <source>
        <dbReference type="Proteomes" id="UP001610810"/>
    </source>
</evidence>
<dbReference type="EMBL" id="JBIQWK010000007">
    <property type="protein sequence ID" value="MFI0574911.1"/>
    <property type="molecule type" value="Genomic_DNA"/>
</dbReference>
<feature type="signal peptide" evidence="1">
    <location>
        <begin position="1"/>
        <end position="25"/>
    </location>
</feature>
<dbReference type="EMBL" id="JAAIFS010000005">
    <property type="protein sequence ID" value="NEV89524.1"/>
    <property type="molecule type" value="Genomic_DNA"/>
</dbReference>
<dbReference type="Proteomes" id="UP001610810">
    <property type="component" value="Unassembled WGS sequence"/>
</dbReference>
<organism evidence="3">
    <name type="scientific">Streptomyces tendae</name>
    <dbReference type="NCBI Taxonomy" id="1932"/>
    <lineage>
        <taxon>Bacteria</taxon>
        <taxon>Bacillati</taxon>
        <taxon>Actinomycetota</taxon>
        <taxon>Actinomycetes</taxon>
        <taxon>Kitasatosporales</taxon>
        <taxon>Streptomycetaceae</taxon>
        <taxon>Streptomyces</taxon>
    </lineage>
</organism>
<proteinExistence type="predicted"/>
<keyword evidence="4" id="KW-1185">Reference proteome</keyword>
<sequence>MTPSLRTARACRAAAALLVAAAAYAATRHSWLAVPGLYTAAVFAWCAAREGAEHRRRVVLARRAELLARPAGQADPFAHGLEPCCAFWRHSDGVVHGPECGRPTAARVPLPEDCCERWWTSLGARHDADCGRRTGAPGRGPARPASQ</sequence>
<evidence type="ECO:0000313" key="3">
    <source>
        <dbReference type="EMBL" id="NEV89524.1"/>
    </source>
</evidence>
<dbReference type="AlphaFoldDB" id="A0A6B3QTV6"/>
<evidence type="ECO:0000256" key="1">
    <source>
        <dbReference type="SAM" id="SignalP"/>
    </source>
</evidence>
<protein>
    <submittedName>
        <fullName evidence="3">Uncharacterized protein</fullName>
    </submittedName>
</protein>
<keyword evidence="1" id="KW-0732">Signal</keyword>
<accession>A0A6B3QTV6</accession>
<dbReference type="RefSeq" id="WP_161379823.1">
    <property type="nucleotide sequence ID" value="NZ_JAAIFS010000005.1"/>
</dbReference>
<comment type="caution">
    <text evidence="3">The sequence shown here is derived from an EMBL/GenBank/DDBJ whole genome shotgun (WGS) entry which is preliminary data.</text>
</comment>
<evidence type="ECO:0000313" key="2">
    <source>
        <dbReference type="EMBL" id="MFI0574911.1"/>
    </source>
</evidence>
<feature type="chain" id="PRO_5025480696" evidence="1">
    <location>
        <begin position="26"/>
        <end position="147"/>
    </location>
</feature>